<dbReference type="RefSeq" id="WP_007617571.1">
    <property type="nucleotide sequence ID" value="NZ_BAEO01000013.1"/>
</dbReference>
<reference evidence="2 3" key="1">
    <citation type="journal article" date="2017" name="Antonie Van Leeuwenhoek">
        <title>Rhizobium rhizosphaerae sp. nov., a novel species isolated from rice rhizosphere.</title>
        <authorList>
            <person name="Zhao J.J."/>
            <person name="Zhang J."/>
            <person name="Zhang R.J."/>
            <person name="Zhang C.W."/>
            <person name="Yin H.Q."/>
            <person name="Zhang X.X."/>
        </authorList>
    </citation>
    <scope>NUCLEOTIDE SEQUENCE [LARGE SCALE GENOMIC DNA]</scope>
    <source>
        <strain evidence="2 3">BSs20135</strain>
    </source>
</reference>
<evidence type="ECO:0000313" key="3">
    <source>
        <dbReference type="Proteomes" id="UP000006327"/>
    </source>
</evidence>
<protein>
    <submittedName>
        <fullName evidence="2">Uncharacterized protein</fullName>
    </submittedName>
</protein>
<accession>K6Y2C7</accession>
<organism evidence="2 3">
    <name type="scientific">Paraglaciecola arctica BSs20135</name>
    <dbReference type="NCBI Taxonomy" id="493475"/>
    <lineage>
        <taxon>Bacteria</taxon>
        <taxon>Pseudomonadati</taxon>
        <taxon>Pseudomonadota</taxon>
        <taxon>Gammaproteobacteria</taxon>
        <taxon>Alteromonadales</taxon>
        <taxon>Alteromonadaceae</taxon>
        <taxon>Paraglaciecola</taxon>
    </lineage>
</organism>
<name>K6Y2C7_9ALTE</name>
<sequence length="55" mass="6341">MAKVLCVSPSGFYAWNISCKQTSKRQQAQQHRDERIKAAFDDSKQQNGARRIQET</sequence>
<dbReference type="EMBL" id="BAEO01000013">
    <property type="protein sequence ID" value="GAC18106.1"/>
    <property type="molecule type" value="Genomic_DNA"/>
</dbReference>
<comment type="caution">
    <text evidence="2">The sequence shown here is derived from an EMBL/GenBank/DDBJ whole genome shotgun (WGS) entry which is preliminary data.</text>
</comment>
<keyword evidence="3" id="KW-1185">Reference proteome</keyword>
<evidence type="ECO:0000256" key="1">
    <source>
        <dbReference type="SAM" id="MobiDB-lite"/>
    </source>
</evidence>
<dbReference type="Proteomes" id="UP000006327">
    <property type="component" value="Unassembled WGS sequence"/>
</dbReference>
<evidence type="ECO:0000313" key="2">
    <source>
        <dbReference type="EMBL" id="GAC18106.1"/>
    </source>
</evidence>
<dbReference type="AlphaFoldDB" id="K6Y2C7"/>
<feature type="region of interest" description="Disordered" evidence="1">
    <location>
        <begin position="23"/>
        <end position="55"/>
    </location>
</feature>
<proteinExistence type="predicted"/>
<gene>
    <name evidence="2" type="ORF">GARC_1126</name>
</gene>
<feature type="compositionally biased region" description="Basic and acidic residues" evidence="1">
    <location>
        <begin position="30"/>
        <end position="44"/>
    </location>
</feature>